<dbReference type="Proteomes" id="UP000019150">
    <property type="component" value="Chromosome"/>
</dbReference>
<dbReference type="EMBL" id="CP006850">
    <property type="protein sequence ID" value="AHH17832.1"/>
    <property type="molecule type" value="Genomic_DNA"/>
</dbReference>
<evidence type="ECO:0000313" key="3">
    <source>
        <dbReference type="Proteomes" id="UP000019150"/>
    </source>
</evidence>
<reference evidence="2 3" key="1">
    <citation type="journal article" date="2014" name="Appl. Environ. Microbiol.">
        <title>Insights into the Microbial Degradation of Rubber and Gutta-Percha by Analysis of the Complete Genome of Nocardia nova SH22a.</title>
        <authorList>
            <person name="Luo Q."/>
            <person name="Hiessl S."/>
            <person name="Poehlein A."/>
            <person name="Daniel R."/>
            <person name="Steinbuchel A."/>
        </authorList>
    </citation>
    <scope>NUCLEOTIDE SEQUENCE [LARGE SCALE GENOMIC DNA]</scope>
    <source>
        <strain evidence="2">SH22a</strain>
    </source>
</reference>
<proteinExistence type="predicted"/>
<keyword evidence="3" id="KW-1185">Reference proteome</keyword>
<feature type="region of interest" description="Disordered" evidence="1">
    <location>
        <begin position="24"/>
        <end position="50"/>
    </location>
</feature>
<dbReference type="KEGG" id="nno:NONO_c30450"/>
<evidence type="ECO:0000256" key="1">
    <source>
        <dbReference type="SAM" id="MobiDB-lite"/>
    </source>
</evidence>
<gene>
    <name evidence="2" type="ORF">NONO_c30450</name>
</gene>
<dbReference type="AlphaFoldDB" id="W5TF27"/>
<name>W5TF27_9NOCA</name>
<organism evidence="2 3">
    <name type="scientific">Nocardia nova SH22a</name>
    <dbReference type="NCBI Taxonomy" id="1415166"/>
    <lineage>
        <taxon>Bacteria</taxon>
        <taxon>Bacillati</taxon>
        <taxon>Actinomycetota</taxon>
        <taxon>Actinomycetes</taxon>
        <taxon>Mycobacteriales</taxon>
        <taxon>Nocardiaceae</taxon>
        <taxon>Nocardia</taxon>
    </lineage>
</organism>
<accession>W5TF27</accession>
<dbReference type="HOGENOM" id="CLU_3120415_0_0_11"/>
<evidence type="ECO:0000313" key="2">
    <source>
        <dbReference type="EMBL" id="AHH17832.1"/>
    </source>
</evidence>
<sequence length="50" mass="5010">MSGVGPEAKAEHDREDLAFVLVEPGSSRSEPRVAAEAATEVSGAGAGSRA</sequence>
<protein>
    <submittedName>
        <fullName evidence="2">Uncharacterized protein</fullName>
    </submittedName>
</protein>